<proteinExistence type="predicted"/>
<sequence>MIPAELHECLTGRREREMARFVAGWMQWVAESDLEIRLRRDGFLPDLVPRMFAVAAPELLSRLEHQELAPALVSLTGLLGRGELLDACVARLAQPGSDATSHFFCRLHDLLEPSPAEVAPHTAGYANLAATAAYGTASFALGHLKALAPTGRLEADVPGAVASSVRARPASTPVRDFDTLIDRTTGTAR</sequence>
<comment type="caution">
    <text evidence="1">The sequence shown here is derived from an EMBL/GenBank/DDBJ whole genome shotgun (WGS) entry which is preliminary data.</text>
</comment>
<gene>
    <name evidence="1" type="ORF">J2S57_003594</name>
</gene>
<dbReference type="EMBL" id="JAUSQZ010000001">
    <property type="protein sequence ID" value="MDP9827845.1"/>
    <property type="molecule type" value="Genomic_DNA"/>
</dbReference>
<accession>A0ABT9P570</accession>
<dbReference type="Proteomes" id="UP001235712">
    <property type="component" value="Unassembled WGS sequence"/>
</dbReference>
<reference evidence="1 2" key="1">
    <citation type="submission" date="2023-07" db="EMBL/GenBank/DDBJ databases">
        <title>Sequencing the genomes of 1000 actinobacteria strains.</title>
        <authorList>
            <person name="Klenk H.-P."/>
        </authorList>
    </citation>
    <scope>NUCLEOTIDE SEQUENCE [LARGE SCALE GENOMIC DNA]</scope>
    <source>
        <strain evidence="1 2">DSM 44388</strain>
    </source>
</reference>
<name>A0ABT9P570_9ACTN</name>
<dbReference type="RefSeq" id="WP_307244414.1">
    <property type="nucleotide sequence ID" value="NZ_JAUSQZ010000001.1"/>
</dbReference>
<evidence type="ECO:0000313" key="2">
    <source>
        <dbReference type="Proteomes" id="UP001235712"/>
    </source>
</evidence>
<protein>
    <submittedName>
        <fullName evidence="1">Uncharacterized protein</fullName>
    </submittedName>
</protein>
<keyword evidence="2" id="KW-1185">Reference proteome</keyword>
<evidence type="ECO:0000313" key="1">
    <source>
        <dbReference type="EMBL" id="MDP9827845.1"/>
    </source>
</evidence>
<organism evidence="1 2">
    <name type="scientific">Kineosporia succinea</name>
    <dbReference type="NCBI Taxonomy" id="84632"/>
    <lineage>
        <taxon>Bacteria</taxon>
        <taxon>Bacillati</taxon>
        <taxon>Actinomycetota</taxon>
        <taxon>Actinomycetes</taxon>
        <taxon>Kineosporiales</taxon>
        <taxon>Kineosporiaceae</taxon>
        <taxon>Kineosporia</taxon>
    </lineage>
</organism>